<dbReference type="RefSeq" id="WP_055222067.1">
    <property type="nucleotide sequence ID" value="NZ_CZBI01000014.1"/>
</dbReference>
<feature type="transmembrane region" description="Helical" evidence="5">
    <location>
        <begin position="140"/>
        <end position="158"/>
    </location>
</feature>
<keyword evidence="2 5" id="KW-0812">Transmembrane</keyword>
<dbReference type="GO" id="GO:0016020">
    <property type="term" value="C:membrane"/>
    <property type="evidence" value="ECO:0007669"/>
    <property type="project" value="UniProtKB-SubCell"/>
</dbReference>
<feature type="transmembrane region" description="Helical" evidence="5">
    <location>
        <begin position="332"/>
        <end position="350"/>
    </location>
</feature>
<comment type="subcellular location">
    <subcellularLocation>
        <location evidence="1">Membrane</location>
        <topology evidence="1">Multi-pass membrane protein</topology>
    </subcellularLocation>
</comment>
<dbReference type="InterPro" id="IPR051533">
    <property type="entry name" value="WaaL-like"/>
</dbReference>
<dbReference type="Proteomes" id="UP000095541">
    <property type="component" value="Unassembled WGS sequence"/>
</dbReference>
<dbReference type="Pfam" id="PF04932">
    <property type="entry name" value="Wzy_C"/>
    <property type="match status" value="1"/>
</dbReference>
<feature type="transmembrane region" description="Helical" evidence="5">
    <location>
        <begin position="44"/>
        <end position="61"/>
    </location>
</feature>
<feature type="transmembrane region" description="Helical" evidence="5">
    <location>
        <begin position="307"/>
        <end position="326"/>
    </location>
</feature>
<feature type="transmembrane region" description="Helical" evidence="5">
    <location>
        <begin position="12"/>
        <end position="32"/>
    </location>
</feature>
<keyword evidence="7" id="KW-0436">Ligase</keyword>
<evidence type="ECO:0000313" key="8">
    <source>
        <dbReference type="Proteomes" id="UP000095541"/>
    </source>
</evidence>
<dbReference type="PANTHER" id="PTHR37422">
    <property type="entry name" value="TEICHURONIC ACID BIOSYNTHESIS PROTEIN TUAE"/>
    <property type="match status" value="1"/>
</dbReference>
<feature type="transmembrane region" description="Helical" evidence="5">
    <location>
        <begin position="116"/>
        <end position="133"/>
    </location>
</feature>
<dbReference type="InterPro" id="IPR007016">
    <property type="entry name" value="O-antigen_ligase-rel_domated"/>
</dbReference>
<feature type="transmembrane region" description="Helical" evidence="5">
    <location>
        <begin position="164"/>
        <end position="181"/>
    </location>
</feature>
<feature type="transmembrane region" description="Helical" evidence="5">
    <location>
        <begin position="362"/>
        <end position="381"/>
    </location>
</feature>
<feature type="domain" description="O-antigen ligase-related" evidence="6">
    <location>
        <begin position="148"/>
        <end position="288"/>
    </location>
</feature>
<evidence type="ECO:0000256" key="3">
    <source>
        <dbReference type="ARBA" id="ARBA00022989"/>
    </source>
</evidence>
<dbReference type="GO" id="GO:0016874">
    <property type="term" value="F:ligase activity"/>
    <property type="evidence" value="ECO:0007669"/>
    <property type="project" value="UniProtKB-KW"/>
</dbReference>
<feature type="transmembrane region" description="Helical" evidence="5">
    <location>
        <begin position="188"/>
        <end position="206"/>
    </location>
</feature>
<accession>A0A174WK25</accession>
<feature type="transmembrane region" description="Helical" evidence="5">
    <location>
        <begin position="73"/>
        <end position="96"/>
    </location>
</feature>
<evidence type="ECO:0000256" key="2">
    <source>
        <dbReference type="ARBA" id="ARBA00022692"/>
    </source>
</evidence>
<evidence type="ECO:0000259" key="6">
    <source>
        <dbReference type="Pfam" id="PF04932"/>
    </source>
</evidence>
<reference evidence="7 8" key="1">
    <citation type="submission" date="2015-09" db="EMBL/GenBank/DDBJ databases">
        <authorList>
            <consortium name="Pathogen Informatics"/>
        </authorList>
    </citation>
    <scope>NUCLEOTIDE SEQUENCE [LARGE SCALE GENOMIC DNA]</scope>
    <source>
        <strain evidence="7 8">2789STDY5834945</strain>
    </source>
</reference>
<gene>
    <name evidence="7" type="ORF">ERS852557_04911</name>
</gene>
<evidence type="ECO:0000256" key="4">
    <source>
        <dbReference type="ARBA" id="ARBA00023136"/>
    </source>
</evidence>
<organism evidence="7 8">
    <name type="scientific">Bacteroides thetaiotaomicron</name>
    <dbReference type="NCBI Taxonomy" id="818"/>
    <lineage>
        <taxon>Bacteria</taxon>
        <taxon>Pseudomonadati</taxon>
        <taxon>Bacteroidota</taxon>
        <taxon>Bacteroidia</taxon>
        <taxon>Bacteroidales</taxon>
        <taxon>Bacteroidaceae</taxon>
        <taxon>Bacteroides</taxon>
    </lineage>
</organism>
<keyword evidence="3 5" id="KW-1133">Transmembrane helix</keyword>
<evidence type="ECO:0000256" key="1">
    <source>
        <dbReference type="ARBA" id="ARBA00004141"/>
    </source>
</evidence>
<feature type="transmembrane region" description="Helical" evidence="5">
    <location>
        <begin position="272"/>
        <end position="295"/>
    </location>
</feature>
<keyword evidence="4 5" id="KW-0472">Membrane</keyword>
<protein>
    <submittedName>
        <fullName evidence="7">Lipid A core-O-antigen ligase and related enzymes</fullName>
    </submittedName>
</protein>
<sequence length="536" mass="61290">MTGRRLLPKIGMRYKVLYILAFLLCANSLFLQIESPIITIGDKWYASIILLLLFLIANSTFSMSSFSWSLNKLLPSFYIIVLLSDVVLAMHGILQYTHIIPFHSYLGLSGSFDNPAGYAASLCAGFPAVFYIYMHYCSKLIRGSVILAGLCVIIVVVLSGSRAGILSIAVMCIVCFLQKTEIGSRKKYLLLLLLLFPVFVTLLYFFKKDSADGRLLIWKCSALMIKDNPVTGYGSGGFLANYMNYQAEYFARDTDSKYAMLAGDVKHPFNEYILLVVNYGLIGFLLFLTFVYFLWKCYRRNSCLETNIATVCLIGIAVFACFSYPLSYPFVWVMMIYSIYVIIFHAGYIAKYPQWLRRSMCLLIIGLSLAAFIYITRHILYTTAWNRTAKSSLIKQTDMTFARYNELLPKLGDNYLFLYNYAAELNYGKYYNQSQEMAEQCSELWADYNLQLLMADNCINTTQYDNAEKHLKLASLMCPARFVPLYELMKLYQLKGEEKKTIQIAEIILKKKVKVPSSKVEWIKEKAKNSVKSVIH</sequence>
<evidence type="ECO:0000313" key="7">
    <source>
        <dbReference type="EMBL" id="CUQ47633.1"/>
    </source>
</evidence>
<evidence type="ECO:0000256" key="5">
    <source>
        <dbReference type="SAM" id="Phobius"/>
    </source>
</evidence>
<dbReference type="EMBL" id="CZBI01000014">
    <property type="protein sequence ID" value="CUQ47633.1"/>
    <property type="molecule type" value="Genomic_DNA"/>
</dbReference>
<name>A0A174WK25_BACT4</name>
<dbReference type="PANTHER" id="PTHR37422:SF13">
    <property type="entry name" value="LIPOPOLYSACCHARIDE BIOSYNTHESIS PROTEIN PA4999-RELATED"/>
    <property type="match status" value="1"/>
</dbReference>
<dbReference type="AlphaFoldDB" id="A0A174WK25"/>
<proteinExistence type="predicted"/>